<dbReference type="AlphaFoldDB" id="A0A7D4BG07"/>
<organism evidence="3 4">
    <name type="scientific">Erythrobacter mangrovi</name>
    <dbReference type="NCBI Taxonomy" id="2739433"/>
    <lineage>
        <taxon>Bacteria</taxon>
        <taxon>Pseudomonadati</taxon>
        <taxon>Pseudomonadota</taxon>
        <taxon>Alphaproteobacteria</taxon>
        <taxon>Sphingomonadales</taxon>
        <taxon>Erythrobacteraceae</taxon>
        <taxon>Erythrobacter/Porphyrobacter group</taxon>
        <taxon>Erythrobacter</taxon>
    </lineage>
</organism>
<dbReference type="SUPFAM" id="SSF141371">
    <property type="entry name" value="PilZ domain-like"/>
    <property type="match status" value="1"/>
</dbReference>
<feature type="domain" description="PilZ" evidence="2">
    <location>
        <begin position="22"/>
        <end position="89"/>
    </location>
</feature>
<evidence type="ECO:0000259" key="2">
    <source>
        <dbReference type="Pfam" id="PF07238"/>
    </source>
</evidence>
<feature type="compositionally biased region" description="Low complexity" evidence="1">
    <location>
        <begin position="102"/>
        <end position="112"/>
    </location>
</feature>
<dbReference type="InterPro" id="IPR009875">
    <property type="entry name" value="PilZ_domain"/>
</dbReference>
<dbReference type="KEGG" id="emv:HQR01_06565"/>
<accession>A0A7D4BG07</accession>
<name>A0A7D4BG07_9SPHN</name>
<dbReference type="Proteomes" id="UP000504693">
    <property type="component" value="Chromosome"/>
</dbReference>
<dbReference type="Pfam" id="PF07238">
    <property type="entry name" value="PilZ"/>
    <property type="match status" value="1"/>
</dbReference>
<reference evidence="3 4" key="1">
    <citation type="submission" date="2020-05" db="EMBL/GenBank/DDBJ databases">
        <title>Erythrobacter mangrovi sp. nov., isolated from rhizosphere soil of mangrove plant (Kandelia candel).</title>
        <authorList>
            <person name="Ye Y.H."/>
        </authorList>
    </citation>
    <scope>NUCLEOTIDE SEQUENCE [LARGE SCALE GENOMIC DNA]</scope>
    <source>
        <strain evidence="3 4">EB310</strain>
    </source>
</reference>
<dbReference type="EMBL" id="CP053921">
    <property type="protein sequence ID" value="QKG71062.1"/>
    <property type="molecule type" value="Genomic_DNA"/>
</dbReference>
<keyword evidence="4" id="KW-1185">Reference proteome</keyword>
<protein>
    <submittedName>
        <fullName evidence="3">PilZ domain-containing protein</fullName>
    </submittedName>
</protein>
<dbReference type="RefSeq" id="WP_173213667.1">
    <property type="nucleotide sequence ID" value="NZ_CP053921.1"/>
</dbReference>
<dbReference type="GO" id="GO:0035438">
    <property type="term" value="F:cyclic-di-GMP binding"/>
    <property type="evidence" value="ECO:0007669"/>
    <property type="project" value="InterPro"/>
</dbReference>
<evidence type="ECO:0000256" key="1">
    <source>
        <dbReference type="SAM" id="MobiDB-lite"/>
    </source>
</evidence>
<proteinExistence type="predicted"/>
<gene>
    <name evidence="3" type="ORF">HQR01_06565</name>
</gene>
<sequence length="123" mass="13047">MSALDTRNVSRDSLFLFAELAFDGQIDPVRVKVRNLSVGGMMAEGGVVAAWGARLTVKLRNIGDVKGTVAWVQGNRFGIAFDHEIDPQLARAPIAGSDDATPRYGRPAPGGYPATGGHGMRPL</sequence>
<evidence type="ECO:0000313" key="3">
    <source>
        <dbReference type="EMBL" id="QKG71062.1"/>
    </source>
</evidence>
<feature type="region of interest" description="Disordered" evidence="1">
    <location>
        <begin position="92"/>
        <end position="123"/>
    </location>
</feature>
<feature type="compositionally biased region" description="Gly residues" evidence="1">
    <location>
        <begin position="113"/>
        <end position="123"/>
    </location>
</feature>
<evidence type="ECO:0000313" key="4">
    <source>
        <dbReference type="Proteomes" id="UP000504693"/>
    </source>
</evidence>